<evidence type="ECO:0000313" key="2">
    <source>
        <dbReference type="Proteomes" id="UP000199417"/>
    </source>
</evidence>
<gene>
    <name evidence="1" type="ORF">SAMN05444580_104329</name>
</gene>
<dbReference type="Proteomes" id="UP000199417">
    <property type="component" value="Unassembled WGS sequence"/>
</dbReference>
<keyword evidence="2" id="KW-1185">Reference proteome</keyword>
<dbReference type="AlphaFoldDB" id="A0A1G6UZG0"/>
<protein>
    <submittedName>
        <fullName evidence="1">Uncharacterized protein</fullName>
    </submittedName>
</protein>
<name>A0A1G6UZG0_9NOCA</name>
<dbReference type="EMBL" id="FNAB01000004">
    <property type="protein sequence ID" value="SDD46026.1"/>
    <property type="molecule type" value="Genomic_DNA"/>
</dbReference>
<dbReference type="RefSeq" id="WP_174556709.1">
    <property type="nucleotide sequence ID" value="NZ_FNAB01000004.1"/>
</dbReference>
<sequence length="60" mass="6560">MVQHAEPTVRYVSVEGPATRITAVTDEMNREMAARYLPADTADAGFSLTVVARERGHGTR</sequence>
<organism evidence="1 2">
    <name type="scientific">Rhodococcus tukisamuensis</name>
    <dbReference type="NCBI Taxonomy" id="168276"/>
    <lineage>
        <taxon>Bacteria</taxon>
        <taxon>Bacillati</taxon>
        <taxon>Actinomycetota</taxon>
        <taxon>Actinomycetes</taxon>
        <taxon>Mycobacteriales</taxon>
        <taxon>Nocardiaceae</taxon>
        <taxon>Rhodococcus</taxon>
    </lineage>
</organism>
<proteinExistence type="predicted"/>
<accession>A0A1G6UZG0</accession>
<evidence type="ECO:0000313" key="1">
    <source>
        <dbReference type="EMBL" id="SDD46026.1"/>
    </source>
</evidence>
<dbReference type="STRING" id="168276.SAMN05444580_104329"/>
<reference evidence="1 2" key="1">
    <citation type="submission" date="2016-10" db="EMBL/GenBank/DDBJ databases">
        <authorList>
            <person name="de Groot N.N."/>
        </authorList>
    </citation>
    <scope>NUCLEOTIDE SEQUENCE [LARGE SCALE GENOMIC DNA]</scope>
    <source>
        <strain evidence="1 2">JCM 11308</strain>
    </source>
</reference>